<dbReference type="Proteomes" id="UP001139486">
    <property type="component" value="Unassembled WGS sequence"/>
</dbReference>
<evidence type="ECO:0000313" key="2">
    <source>
        <dbReference type="EMBL" id="MCP3735033.1"/>
    </source>
</evidence>
<dbReference type="EMBL" id="JAMLDY010000009">
    <property type="protein sequence ID" value="MCP3735033.1"/>
    <property type="molecule type" value="Genomic_DNA"/>
</dbReference>
<sequence>MPIAGPTAHGLIGRDGRIADIDAAYAALLGMPRDAARGRPVADVTHPADRAALAAFLTGAWDSGDMKAATIRHRDAQGRAIWVNLHVSRLGAGDCTRLVVTCRPLPQGEEPSTVKAHWQMARLLIQALDGGKRAFGDSLIGNPATEILLRTYVAEAEARALTAGQIALGIDVAWPLTRRWLLALVTAGFVESEIDGPIQPATPIRLSPRALAMIEAIFGALVTIVQDTRVIA</sequence>
<evidence type="ECO:0000313" key="3">
    <source>
        <dbReference type="Proteomes" id="UP001139486"/>
    </source>
</evidence>
<dbReference type="RefSeq" id="WP_254289045.1">
    <property type="nucleotide sequence ID" value="NZ_JAMLDY010000009.1"/>
</dbReference>
<dbReference type="InterPro" id="IPR035965">
    <property type="entry name" value="PAS-like_dom_sf"/>
</dbReference>
<gene>
    <name evidence="2" type="ORF">M9979_09145</name>
</gene>
<protein>
    <submittedName>
        <fullName evidence="2">PAS domain-containing protein</fullName>
    </submittedName>
</protein>
<name>A0A9X2HWV1_9SPHN</name>
<dbReference type="Gene3D" id="3.30.450.20">
    <property type="entry name" value="PAS domain"/>
    <property type="match status" value="1"/>
</dbReference>
<comment type="caution">
    <text evidence="2">The sequence shown here is derived from an EMBL/GenBank/DDBJ whole genome shotgun (WGS) entry which is preliminary data.</text>
</comment>
<dbReference type="SUPFAM" id="SSF55785">
    <property type="entry name" value="PYP-like sensor domain (PAS domain)"/>
    <property type="match status" value="1"/>
</dbReference>
<dbReference type="NCBIfam" id="TIGR00229">
    <property type="entry name" value="sensory_box"/>
    <property type="match status" value="1"/>
</dbReference>
<accession>A0A9X2HWV1</accession>
<keyword evidence="3" id="KW-1185">Reference proteome</keyword>
<dbReference type="CDD" id="cd00130">
    <property type="entry name" value="PAS"/>
    <property type="match status" value="1"/>
</dbReference>
<dbReference type="InterPro" id="IPR013656">
    <property type="entry name" value="PAS_4"/>
</dbReference>
<organism evidence="2 3">
    <name type="scientific">Sphingomonas liriopis</name>
    <dbReference type="NCBI Taxonomy" id="2949094"/>
    <lineage>
        <taxon>Bacteria</taxon>
        <taxon>Pseudomonadati</taxon>
        <taxon>Pseudomonadota</taxon>
        <taxon>Alphaproteobacteria</taxon>
        <taxon>Sphingomonadales</taxon>
        <taxon>Sphingomonadaceae</taxon>
        <taxon>Sphingomonas</taxon>
    </lineage>
</organism>
<dbReference type="Pfam" id="PF08448">
    <property type="entry name" value="PAS_4"/>
    <property type="match status" value="1"/>
</dbReference>
<proteinExistence type="predicted"/>
<reference evidence="2" key="1">
    <citation type="submission" date="2022-05" db="EMBL/GenBank/DDBJ databases">
        <title>Sphingomonas sp. strain RP10 Genome sequencing and assembly.</title>
        <authorList>
            <person name="Kim I."/>
        </authorList>
    </citation>
    <scope>NUCLEOTIDE SEQUENCE</scope>
    <source>
        <strain evidence="2">RP10</strain>
    </source>
</reference>
<dbReference type="InterPro" id="IPR000014">
    <property type="entry name" value="PAS"/>
</dbReference>
<evidence type="ECO:0000259" key="1">
    <source>
        <dbReference type="PROSITE" id="PS50112"/>
    </source>
</evidence>
<feature type="domain" description="PAS" evidence="1">
    <location>
        <begin position="15"/>
        <end position="64"/>
    </location>
</feature>
<dbReference type="AlphaFoldDB" id="A0A9X2HWV1"/>
<dbReference type="PROSITE" id="PS50112">
    <property type="entry name" value="PAS"/>
    <property type="match status" value="1"/>
</dbReference>